<proteinExistence type="inferred from homology"/>
<dbReference type="InterPro" id="IPR050266">
    <property type="entry name" value="AB_hydrolase_sf"/>
</dbReference>
<feature type="active site" description="Nucleophile" evidence="5">
    <location>
        <position position="81"/>
    </location>
</feature>
<evidence type="ECO:0000256" key="2">
    <source>
        <dbReference type="ARBA" id="ARBA00022490"/>
    </source>
</evidence>
<comment type="subcellular location">
    <subcellularLocation>
        <location evidence="5">Cytoplasm</location>
    </subcellularLocation>
</comment>
<comment type="caution">
    <text evidence="7">The sequence shown here is derived from an EMBL/GenBank/DDBJ whole genome shotgun (WGS) entry which is preliminary data.</text>
</comment>
<dbReference type="GO" id="GO:0005737">
    <property type="term" value="C:cytoplasm"/>
    <property type="evidence" value="ECO:0007669"/>
    <property type="project" value="UniProtKB-SubCell"/>
</dbReference>
<comment type="function">
    <text evidence="5">The physiological role of BioH is to remove the methyl group introduced by BioC when the pimeloyl moiety is complete. It allows to synthesize pimeloyl-ACP via the fatty acid synthetic pathway through the hydrolysis of the ester bonds of pimeloyl-ACP esters.</text>
</comment>
<name>A0A558CS31_9GAMM</name>
<keyword evidence="3 5" id="KW-0093">Biotin biosynthesis</keyword>
<sequence>MKLFHETYGQGPDLVLLHGWGMNAAVWSPVVASLSRHYRVTIIEMPGHGASTYEPDRSKLDDWVQACLAVAPANAVWVGWSLGGQLAQRAAVLEPGRISKLVLVTSSPKFVVGEQWPHAMALATLKLFAKALSRDPHQTLERFLSLQVQGDEVARETLRLLRKDIAMRPEADPLALEHGLDLLLNVDLRTSLTEIQCPTLWLFGERDTLVPADLCDEIEQMMPDAEILILQGCAHAPFLSHPQQCLRALNHFLGSNNA</sequence>
<evidence type="ECO:0000313" key="8">
    <source>
        <dbReference type="Proteomes" id="UP000317355"/>
    </source>
</evidence>
<dbReference type="STRING" id="1543721.AAY24_10335"/>
<feature type="binding site" evidence="5">
    <location>
        <position position="235"/>
    </location>
    <ligand>
        <name>substrate</name>
    </ligand>
</feature>
<dbReference type="UniPathway" id="UPA00078"/>
<dbReference type="Proteomes" id="UP000317355">
    <property type="component" value="Unassembled WGS sequence"/>
</dbReference>
<feature type="active site" evidence="5">
    <location>
        <position position="235"/>
    </location>
</feature>
<feature type="binding site" evidence="5">
    <location>
        <position position="20"/>
    </location>
    <ligand>
        <name>substrate</name>
    </ligand>
</feature>
<feature type="active site" evidence="5">
    <location>
        <position position="207"/>
    </location>
</feature>
<dbReference type="HAMAP" id="MF_01260">
    <property type="entry name" value="Carboxylester"/>
    <property type="match status" value="1"/>
</dbReference>
<gene>
    <name evidence="5 7" type="primary">bioH</name>
    <name evidence="7" type="ORF">FHK82_15530</name>
</gene>
<reference evidence="7 8" key="1">
    <citation type="submission" date="2019-07" db="EMBL/GenBank/DDBJ databases">
        <title>The pathways for chlorine oxyanion respiration interact through the shared metabolite chlorate.</title>
        <authorList>
            <person name="Barnum T.P."/>
            <person name="Cheng Y."/>
            <person name="Hill K.A."/>
            <person name="Lucas L.N."/>
            <person name="Carlson H.K."/>
            <person name="Coates J.D."/>
        </authorList>
    </citation>
    <scope>NUCLEOTIDE SEQUENCE [LARGE SCALE GENOMIC DNA]</scope>
    <source>
        <strain evidence="7">BK-3</strain>
    </source>
</reference>
<accession>A0A558CS31</accession>
<dbReference type="Gene3D" id="3.40.50.1820">
    <property type="entry name" value="alpha/beta hydrolase"/>
    <property type="match status" value="1"/>
</dbReference>
<comment type="pathway">
    <text evidence="5">Cofactor biosynthesis; biotin biosynthesis.</text>
</comment>
<dbReference type="GO" id="GO:0009102">
    <property type="term" value="P:biotin biosynthetic process"/>
    <property type="evidence" value="ECO:0007669"/>
    <property type="project" value="UniProtKB-UniRule"/>
</dbReference>
<dbReference type="PANTHER" id="PTHR43798">
    <property type="entry name" value="MONOACYLGLYCEROL LIPASE"/>
    <property type="match status" value="1"/>
</dbReference>
<evidence type="ECO:0000256" key="3">
    <source>
        <dbReference type="ARBA" id="ARBA00022756"/>
    </source>
</evidence>
<dbReference type="InterPro" id="IPR000073">
    <property type="entry name" value="AB_hydrolase_1"/>
</dbReference>
<keyword evidence="4 5" id="KW-0378">Hydrolase</keyword>
<feature type="binding site" evidence="5">
    <location>
        <begin position="143"/>
        <end position="147"/>
    </location>
    <ligand>
        <name>substrate</name>
    </ligand>
</feature>
<dbReference type="InterPro" id="IPR010076">
    <property type="entry name" value="BioH"/>
</dbReference>
<organism evidence="7 8">
    <name type="scientific">Sedimenticola thiotaurini</name>
    <dbReference type="NCBI Taxonomy" id="1543721"/>
    <lineage>
        <taxon>Bacteria</taxon>
        <taxon>Pseudomonadati</taxon>
        <taxon>Pseudomonadota</taxon>
        <taxon>Gammaproteobacteria</taxon>
        <taxon>Chromatiales</taxon>
        <taxon>Sedimenticolaceae</taxon>
        <taxon>Sedimenticola</taxon>
    </lineage>
</organism>
<dbReference type="PRINTS" id="PR00111">
    <property type="entry name" value="ABHYDROLASE"/>
</dbReference>
<keyword evidence="2 5" id="KW-0963">Cytoplasm</keyword>
<feature type="binding site" evidence="5">
    <location>
        <begin position="81"/>
        <end position="82"/>
    </location>
    <ligand>
        <name>substrate</name>
    </ligand>
</feature>
<dbReference type="SUPFAM" id="SSF53474">
    <property type="entry name" value="alpha/beta-Hydrolases"/>
    <property type="match status" value="1"/>
</dbReference>
<keyword evidence="1 5" id="KW-0719">Serine esterase</keyword>
<comment type="subunit">
    <text evidence="5">Monomer.</text>
</comment>
<evidence type="ECO:0000313" key="7">
    <source>
        <dbReference type="EMBL" id="TVT51571.1"/>
    </source>
</evidence>
<protein>
    <recommendedName>
        <fullName evidence="5">Pimeloyl-[acyl-carrier protein] methyl ester esterase</fullName>
        <ecNumber evidence="5">3.1.1.85</ecNumber>
    </recommendedName>
    <alternativeName>
        <fullName evidence="5">Biotin synthesis protein BioH</fullName>
    </alternativeName>
    <alternativeName>
        <fullName evidence="5">Carboxylesterase BioH</fullName>
    </alternativeName>
</protein>
<comment type="catalytic activity">
    <reaction evidence="5">
        <text>6-carboxyhexanoyl-[ACP] methyl ester + H2O = 6-carboxyhexanoyl-[ACP] + methanol + H(+)</text>
        <dbReference type="Rhea" id="RHEA:42700"/>
        <dbReference type="Rhea" id="RHEA-COMP:9955"/>
        <dbReference type="Rhea" id="RHEA-COMP:10186"/>
        <dbReference type="ChEBI" id="CHEBI:15377"/>
        <dbReference type="ChEBI" id="CHEBI:15378"/>
        <dbReference type="ChEBI" id="CHEBI:17790"/>
        <dbReference type="ChEBI" id="CHEBI:78846"/>
        <dbReference type="ChEBI" id="CHEBI:82735"/>
        <dbReference type="EC" id="3.1.1.85"/>
    </reaction>
</comment>
<dbReference type="NCBIfam" id="TIGR01738">
    <property type="entry name" value="bioH"/>
    <property type="match status" value="1"/>
</dbReference>
<dbReference type="GO" id="GO:0016020">
    <property type="term" value="C:membrane"/>
    <property type="evidence" value="ECO:0007669"/>
    <property type="project" value="TreeGrafter"/>
</dbReference>
<dbReference type="EMBL" id="VMRY01000089">
    <property type="protein sequence ID" value="TVT51571.1"/>
    <property type="molecule type" value="Genomic_DNA"/>
</dbReference>
<dbReference type="GO" id="GO:0090499">
    <property type="term" value="F:pimelyl-[acyl-carrier protein] methyl ester esterase activity"/>
    <property type="evidence" value="ECO:0007669"/>
    <property type="project" value="UniProtKB-EC"/>
</dbReference>
<dbReference type="PANTHER" id="PTHR43798:SF31">
    <property type="entry name" value="AB HYDROLASE SUPERFAMILY PROTEIN YCLE"/>
    <property type="match status" value="1"/>
</dbReference>
<comment type="similarity">
    <text evidence="5">Belongs to the AB hydrolase superfamily. Carboxylesterase BioH family.</text>
</comment>
<evidence type="ECO:0000259" key="6">
    <source>
        <dbReference type="Pfam" id="PF12697"/>
    </source>
</evidence>
<dbReference type="EC" id="3.1.1.85" evidence="5"/>
<evidence type="ECO:0000256" key="1">
    <source>
        <dbReference type="ARBA" id="ARBA00022487"/>
    </source>
</evidence>
<dbReference type="InterPro" id="IPR029058">
    <property type="entry name" value="AB_hydrolase_fold"/>
</dbReference>
<dbReference type="AlphaFoldDB" id="A0A558CS31"/>
<evidence type="ECO:0000256" key="4">
    <source>
        <dbReference type="ARBA" id="ARBA00022801"/>
    </source>
</evidence>
<feature type="domain" description="AB hydrolase-1" evidence="6">
    <location>
        <begin position="14"/>
        <end position="247"/>
    </location>
</feature>
<evidence type="ECO:0000256" key="5">
    <source>
        <dbReference type="HAMAP-Rule" id="MF_01260"/>
    </source>
</evidence>
<dbReference type="Pfam" id="PF12697">
    <property type="entry name" value="Abhydrolase_6"/>
    <property type="match status" value="1"/>
</dbReference>